<keyword evidence="1" id="KW-1133">Transmembrane helix</keyword>
<organism evidence="2 3">
    <name type="scientific">Eikenella longinqua</name>
    <dbReference type="NCBI Taxonomy" id="1795827"/>
    <lineage>
        <taxon>Bacteria</taxon>
        <taxon>Pseudomonadati</taxon>
        <taxon>Pseudomonadota</taxon>
        <taxon>Betaproteobacteria</taxon>
        <taxon>Neisseriales</taxon>
        <taxon>Neisseriaceae</taxon>
        <taxon>Eikenella</taxon>
    </lineage>
</organism>
<protein>
    <submittedName>
        <fullName evidence="2">Uncharacterized protein</fullName>
    </submittedName>
</protein>
<keyword evidence="1" id="KW-0472">Membrane</keyword>
<evidence type="ECO:0000256" key="1">
    <source>
        <dbReference type="SAM" id="Phobius"/>
    </source>
</evidence>
<dbReference type="AlphaFoldDB" id="A0A1A9S0N1"/>
<proteinExistence type="predicted"/>
<gene>
    <name evidence="2" type="ORF">A7P95_02640</name>
</gene>
<evidence type="ECO:0000313" key="2">
    <source>
        <dbReference type="EMBL" id="OAM29942.1"/>
    </source>
</evidence>
<dbReference type="EMBL" id="LXSL01000013">
    <property type="protein sequence ID" value="OAM29942.1"/>
    <property type="molecule type" value="Genomic_DNA"/>
</dbReference>
<feature type="transmembrane region" description="Helical" evidence="1">
    <location>
        <begin position="37"/>
        <end position="60"/>
    </location>
</feature>
<keyword evidence="1" id="KW-0812">Transmembrane</keyword>
<comment type="caution">
    <text evidence="2">The sequence shown here is derived from an EMBL/GenBank/DDBJ whole genome shotgun (WGS) entry which is preliminary data.</text>
</comment>
<sequence>MAGRAAGLLVVGAVALLHGLKILFRNQRFVGLPDDPFFWWIVFVAATLVVDGLPDINAVFQHM</sequence>
<keyword evidence="3" id="KW-1185">Reference proteome</keyword>
<name>A0A1A9S0N1_9NEIS</name>
<evidence type="ECO:0000313" key="3">
    <source>
        <dbReference type="Proteomes" id="UP000077885"/>
    </source>
</evidence>
<reference evidence="3" key="1">
    <citation type="submission" date="2016-05" db="EMBL/GenBank/DDBJ databases">
        <title>Draft genome of Corynebacterium afermentans subsp. afermentans LCDC 88199T.</title>
        <authorList>
            <person name="Bernier A.-M."/>
            <person name="Bernard K."/>
        </authorList>
    </citation>
    <scope>NUCLEOTIDE SEQUENCE [LARGE SCALE GENOMIC DNA]</scope>
    <source>
        <strain evidence="3">NML02-A-017</strain>
    </source>
</reference>
<dbReference type="Proteomes" id="UP000077885">
    <property type="component" value="Unassembled WGS sequence"/>
</dbReference>
<accession>A0A1A9S0N1</accession>